<evidence type="ECO:0000313" key="24">
    <source>
        <dbReference type="Proteomes" id="UP001386955"/>
    </source>
</evidence>
<keyword evidence="13 20" id="KW-0067">ATP-binding</keyword>
<dbReference type="Pfam" id="PF00069">
    <property type="entry name" value="Pkinase"/>
    <property type="match status" value="1"/>
</dbReference>
<evidence type="ECO:0000256" key="9">
    <source>
        <dbReference type="ARBA" id="ARBA00022729"/>
    </source>
</evidence>
<organism evidence="23 24">
    <name type="scientific">Psophocarpus tetragonolobus</name>
    <name type="common">Winged bean</name>
    <name type="synonym">Dolichos tetragonolobus</name>
    <dbReference type="NCBI Taxonomy" id="3891"/>
    <lineage>
        <taxon>Eukaryota</taxon>
        <taxon>Viridiplantae</taxon>
        <taxon>Streptophyta</taxon>
        <taxon>Embryophyta</taxon>
        <taxon>Tracheophyta</taxon>
        <taxon>Spermatophyta</taxon>
        <taxon>Magnoliopsida</taxon>
        <taxon>eudicotyledons</taxon>
        <taxon>Gunneridae</taxon>
        <taxon>Pentapetalae</taxon>
        <taxon>rosids</taxon>
        <taxon>fabids</taxon>
        <taxon>Fabales</taxon>
        <taxon>Fabaceae</taxon>
        <taxon>Papilionoideae</taxon>
        <taxon>50 kb inversion clade</taxon>
        <taxon>NPAAA clade</taxon>
        <taxon>indigoferoid/millettioid clade</taxon>
        <taxon>Phaseoleae</taxon>
        <taxon>Psophocarpus</taxon>
    </lineage>
</organism>
<evidence type="ECO:0000256" key="20">
    <source>
        <dbReference type="PROSITE-ProRule" id="PRU10141"/>
    </source>
</evidence>
<dbReference type="InterPro" id="IPR032675">
    <property type="entry name" value="LRR_dom_sf"/>
</dbReference>
<dbReference type="GO" id="GO:0004674">
    <property type="term" value="F:protein serine/threonine kinase activity"/>
    <property type="evidence" value="ECO:0007669"/>
    <property type="project" value="UniProtKB-KW"/>
</dbReference>
<gene>
    <name evidence="23" type="ORF">VNO78_02812</name>
</gene>
<dbReference type="EC" id="2.7.11.1" evidence="3"/>
<reference evidence="23 24" key="1">
    <citation type="submission" date="2024-01" db="EMBL/GenBank/DDBJ databases">
        <title>The genomes of 5 underutilized Papilionoideae crops provide insights into root nodulation and disease resistanc.</title>
        <authorList>
            <person name="Jiang F."/>
        </authorList>
    </citation>
    <scope>NUCLEOTIDE SEQUENCE [LARGE SCALE GENOMIC DNA]</scope>
    <source>
        <strain evidence="23">DUOXIRENSHENG_FW03</strain>
        <tissue evidence="23">Leaves</tissue>
    </source>
</reference>
<feature type="transmembrane region" description="Helical" evidence="21">
    <location>
        <begin position="746"/>
        <end position="769"/>
    </location>
</feature>
<dbReference type="PROSITE" id="PS00107">
    <property type="entry name" value="PROTEIN_KINASE_ATP"/>
    <property type="match status" value="1"/>
</dbReference>
<evidence type="ECO:0000256" key="5">
    <source>
        <dbReference type="ARBA" id="ARBA00022553"/>
    </source>
</evidence>
<keyword evidence="6" id="KW-0433">Leucine-rich repeat</keyword>
<dbReference type="CDD" id="cd14066">
    <property type="entry name" value="STKc_IRAK"/>
    <property type="match status" value="1"/>
</dbReference>
<keyword evidence="9" id="KW-0732">Signal</keyword>
<evidence type="ECO:0000256" key="3">
    <source>
        <dbReference type="ARBA" id="ARBA00012513"/>
    </source>
</evidence>
<dbReference type="InterPro" id="IPR013210">
    <property type="entry name" value="LRR_N_plant-typ"/>
</dbReference>
<dbReference type="EMBL" id="JAYMYS010000001">
    <property type="protein sequence ID" value="KAK7411379.1"/>
    <property type="molecule type" value="Genomic_DNA"/>
</dbReference>
<dbReference type="Gene3D" id="3.30.200.20">
    <property type="entry name" value="Phosphorylase Kinase, domain 1"/>
    <property type="match status" value="1"/>
</dbReference>
<evidence type="ECO:0000256" key="4">
    <source>
        <dbReference type="ARBA" id="ARBA00022527"/>
    </source>
</evidence>
<evidence type="ECO:0000256" key="7">
    <source>
        <dbReference type="ARBA" id="ARBA00022679"/>
    </source>
</evidence>
<dbReference type="Gene3D" id="3.80.10.10">
    <property type="entry name" value="Ribonuclease Inhibitor"/>
    <property type="match status" value="5"/>
</dbReference>
<dbReference type="GO" id="GO:0016020">
    <property type="term" value="C:membrane"/>
    <property type="evidence" value="ECO:0007669"/>
    <property type="project" value="UniProtKB-SubCell"/>
</dbReference>
<keyword evidence="11 20" id="KW-0547">Nucleotide-binding</keyword>
<dbReference type="GO" id="GO:0033612">
    <property type="term" value="F:receptor serine/threonine kinase binding"/>
    <property type="evidence" value="ECO:0007669"/>
    <property type="project" value="TreeGrafter"/>
</dbReference>
<dbReference type="SMART" id="SM00369">
    <property type="entry name" value="LRR_TYP"/>
    <property type="match status" value="5"/>
</dbReference>
<evidence type="ECO:0000313" key="23">
    <source>
        <dbReference type="EMBL" id="KAK7411379.1"/>
    </source>
</evidence>
<evidence type="ECO:0000256" key="8">
    <source>
        <dbReference type="ARBA" id="ARBA00022692"/>
    </source>
</evidence>
<keyword evidence="15 21" id="KW-0472">Membrane</keyword>
<dbReference type="InterPro" id="IPR050647">
    <property type="entry name" value="Plant_LRR-RLKs"/>
</dbReference>
<evidence type="ECO:0000256" key="19">
    <source>
        <dbReference type="ARBA" id="ARBA00048679"/>
    </source>
</evidence>
<keyword evidence="5" id="KW-0597">Phosphoprotein</keyword>
<evidence type="ECO:0000256" key="18">
    <source>
        <dbReference type="ARBA" id="ARBA00047899"/>
    </source>
</evidence>
<comment type="catalytic activity">
    <reaction evidence="18">
        <text>L-threonyl-[protein] + ATP = O-phospho-L-threonyl-[protein] + ADP + H(+)</text>
        <dbReference type="Rhea" id="RHEA:46608"/>
        <dbReference type="Rhea" id="RHEA-COMP:11060"/>
        <dbReference type="Rhea" id="RHEA-COMP:11605"/>
        <dbReference type="ChEBI" id="CHEBI:15378"/>
        <dbReference type="ChEBI" id="CHEBI:30013"/>
        <dbReference type="ChEBI" id="CHEBI:30616"/>
        <dbReference type="ChEBI" id="CHEBI:61977"/>
        <dbReference type="ChEBI" id="CHEBI:456216"/>
        <dbReference type="EC" id="2.7.11.1"/>
    </reaction>
</comment>
<dbReference type="PROSITE" id="PS50011">
    <property type="entry name" value="PROTEIN_KINASE_DOM"/>
    <property type="match status" value="1"/>
</dbReference>
<comment type="subcellular location">
    <subcellularLocation>
        <location evidence="1">Membrane</location>
        <topology evidence="1">Single-pass type I membrane protein</topology>
    </subcellularLocation>
</comment>
<dbReference type="FunFam" id="3.80.10.10:FF:000041">
    <property type="entry name" value="LRR receptor-like serine/threonine-protein kinase ERECTA"/>
    <property type="match status" value="1"/>
</dbReference>
<dbReference type="InterPro" id="IPR008271">
    <property type="entry name" value="Ser/Thr_kinase_AS"/>
</dbReference>
<dbReference type="Pfam" id="PF00560">
    <property type="entry name" value="LRR_1"/>
    <property type="match status" value="5"/>
</dbReference>
<evidence type="ECO:0000256" key="15">
    <source>
        <dbReference type="ARBA" id="ARBA00023136"/>
    </source>
</evidence>
<keyword evidence="16" id="KW-0675">Receptor</keyword>
<dbReference type="Pfam" id="PF13855">
    <property type="entry name" value="LRR_8"/>
    <property type="match status" value="2"/>
</dbReference>
<keyword evidence="8 21" id="KW-0812">Transmembrane</keyword>
<dbReference type="Pfam" id="PF08263">
    <property type="entry name" value="LRRNT_2"/>
    <property type="match status" value="1"/>
</dbReference>
<evidence type="ECO:0000256" key="1">
    <source>
        <dbReference type="ARBA" id="ARBA00004479"/>
    </source>
</evidence>
<dbReference type="Gene3D" id="1.10.510.10">
    <property type="entry name" value="Transferase(Phosphotransferase) domain 1"/>
    <property type="match status" value="1"/>
</dbReference>
<dbReference type="Proteomes" id="UP001386955">
    <property type="component" value="Unassembled WGS sequence"/>
</dbReference>
<dbReference type="PROSITE" id="PS00108">
    <property type="entry name" value="PROTEIN_KINASE_ST"/>
    <property type="match status" value="1"/>
</dbReference>
<dbReference type="InterPro" id="IPR011009">
    <property type="entry name" value="Kinase-like_dom_sf"/>
</dbReference>
<evidence type="ECO:0000256" key="12">
    <source>
        <dbReference type="ARBA" id="ARBA00022777"/>
    </source>
</evidence>
<proteinExistence type="inferred from homology"/>
<evidence type="ECO:0000256" key="11">
    <source>
        <dbReference type="ARBA" id="ARBA00022741"/>
    </source>
</evidence>
<evidence type="ECO:0000256" key="2">
    <source>
        <dbReference type="ARBA" id="ARBA00008684"/>
    </source>
</evidence>
<dbReference type="InterPro" id="IPR000719">
    <property type="entry name" value="Prot_kinase_dom"/>
</dbReference>
<dbReference type="GO" id="GO:0005524">
    <property type="term" value="F:ATP binding"/>
    <property type="evidence" value="ECO:0007669"/>
    <property type="project" value="UniProtKB-UniRule"/>
</dbReference>
<dbReference type="PANTHER" id="PTHR48056:SF89">
    <property type="entry name" value="OS06G0585982 PROTEIN"/>
    <property type="match status" value="1"/>
</dbReference>
<name>A0AAN9T006_PSOTE</name>
<dbReference type="AlphaFoldDB" id="A0AAN9T006"/>
<dbReference type="FunFam" id="3.30.200.20:FF:000309">
    <property type="entry name" value="Leucine-rich repeat receptor protein kinase MSP1"/>
    <property type="match status" value="1"/>
</dbReference>
<dbReference type="FunFam" id="1.10.510.10:FF:000388">
    <property type="entry name" value="Leucine-rich repeat receptor-like tyrosine-protein kinase PXC3"/>
    <property type="match status" value="1"/>
</dbReference>
<evidence type="ECO:0000256" key="13">
    <source>
        <dbReference type="ARBA" id="ARBA00022840"/>
    </source>
</evidence>
<dbReference type="PANTHER" id="PTHR48056">
    <property type="entry name" value="LRR RECEPTOR-LIKE SERINE/THREONINE-PROTEIN KINASE-RELATED"/>
    <property type="match status" value="1"/>
</dbReference>
<comment type="caution">
    <text evidence="23">The sequence shown here is derived from an EMBL/GenBank/DDBJ whole genome shotgun (WGS) entry which is preliminary data.</text>
</comment>
<keyword evidence="4" id="KW-0723">Serine/threonine-protein kinase</keyword>
<dbReference type="FunFam" id="3.80.10.10:FF:000691">
    <property type="entry name" value="Putative LRR receptor-like serine/threonine-protein kinase"/>
    <property type="match status" value="1"/>
</dbReference>
<dbReference type="SUPFAM" id="SSF56112">
    <property type="entry name" value="Protein kinase-like (PK-like)"/>
    <property type="match status" value="1"/>
</dbReference>
<evidence type="ECO:0000256" key="10">
    <source>
        <dbReference type="ARBA" id="ARBA00022737"/>
    </source>
</evidence>
<keyword evidence="12" id="KW-0418">Kinase</keyword>
<sequence length="1113" mass="122997">MSFAQSTKGIHSTREEGSSLMSEQETYSWGFLFVSFLILFSGKLVVGDSLETDAQVLLSLKSYLQSQTRANRGGYMSWNTSSSKSNPCAWSGISCSIFNETIWRVVKVDISYSDIYGKIFDSFSQLTELRHLDISWNSLSGVIPVDLRKCHKLEFLNLSRNTLEGELNLKGLTQLQTLDLSVNRFHGELGLSFPAICDSLVTLNVSENHLSGGIDGFFDKCLRLQNLDLSMNQFSGALWTGFSRLRQFSVSENFLTGVVPSQAFPISCSLENLDLSVNGFVGKPPKEVSNCKNLVVLNLSHNKFTGDIPSEIGSISSLKGLFLENNTFSRNIPESLLNLTNLFILDLSRNKFGGDVQEIFGKFKQLKFLVLHSNSYIGGLHTSGIFSLTNLSRLDISFNNFSGPLPVEISQMPGLTFLTLTYNQFSGSIPSELGKLTRLMALDLAFNNFNGSIPPSLGNLSSLLWLTLSDNSLTGEIPPELGNCSSMLWLNLANNKLSGKIPLELTRIGMNARAAFESNKKSLGGVVYGNSECLAMRRWIPADYPPFSFVYTILTRKNCRSLWDRLLKGYGIFPMCTSEPSSRSSHIAGYVQLSGNQLSGEIPSEIGTMVNFSMLHLGDNKFTGKFPQEMVGLPLVVLNMTRNNFSGELPSDIGNMKCLQDLDLSWNNFSGTFPISLAHLDELSRFNISYNPLISGTVPPAGHLLTFDKDSYLGNPLLELPKFFNISDGRNRTLHRILKNPTKWSLILALALVVMVFGLLFLVICFLVKSPNVEAGYLMKNTKKQAHDSGSSRSSSWCSDSVKIFHLNKTVFTHADILAATSNFTEERVIGRGGYGTVYRGLFPDGREVAVKKLQREGTEGEKEFKAEMKVLSGHGFNWPHPNLVTLYGWCLYGSQKILVYEYIGGGSLEELVTDTKRLTWKRRIEVAIDVARALVYLHHECYPSIVHRDVKASNVLLDKDGKAKVTDFGLARIVDVGDSHVSTIVAGTVGYVAPEYGQTWQATTKGDVYSFGVLVMELATGRRAVDGGEECLVEWTRRVMMGSGRQGLSQSVPVLLKGIGVVEGAKEMGELLQVGVRCTHDAPQARPNMKEVLAMLIKIYNPIGDPNYGHLV</sequence>
<protein>
    <recommendedName>
        <fullName evidence="3">non-specific serine/threonine protein kinase</fullName>
        <ecNumber evidence="3">2.7.11.1</ecNumber>
    </recommendedName>
</protein>
<evidence type="ECO:0000259" key="22">
    <source>
        <dbReference type="PROSITE" id="PS50011"/>
    </source>
</evidence>
<dbReference type="InterPro" id="IPR001611">
    <property type="entry name" value="Leu-rich_rpt"/>
</dbReference>
<feature type="domain" description="Protein kinase" evidence="22">
    <location>
        <begin position="824"/>
        <end position="1109"/>
    </location>
</feature>
<keyword evidence="7" id="KW-0808">Transferase</keyword>
<evidence type="ECO:0000256" key="14">
    <source>
        <dbReference type="ARBA" id="ARBA00022989"/>
    </source>
</evidence>
<dbReference type="SMART" id="SM00220">
    <property type="entry name" value="S_TKc"/>
    <property type="match status" value="1"/>
</dbReference>
<evidence type="ECO:0000256" key="21">
    <source>
        <dbReference type="SAM" id="Phobius"/>
    </source>
</evidence>
<evidence type="ECO:0000256" key="6">
    <source>
        <dbReference type="ARBA" id="ARBA00022614"/>
    </source>
</evidence>
<evidence type="ECO:0000256" key="16">
    <source>
        <dbReference type="ARBA" id="ARBA00023170"/>
    </source>
</evidence>
<dbReference type="InterPro" id="IPR003591">
    <property type="entry name" value="Leu-rich_rpt_typical-subtyp"/>
</dbReference>
<comment type="similarity">
    <text evidence="2">Belongs to the protein kinase superfamily. Ser/Thr protein kinase family.</text>
</comment>
<accession>A0AAN9T006</accession>
<keyword evidence="17" id="KW-0325">Glycoprotein</keyword>
<comment type="catalytic activity">
    <reaction evidence="19">
        <text>L-seryl-[protein] + ATP = O-phospho-L-seryl-[protein] + ADP + H(+)</text>
        <dbReference type="Rhea" id="RHEA:17989"/>
        <dbReference type="Rhea" id="RHEA-COMP:9863"/>
        <dbReference type="Rhea" id="RHEA-COMP:11604"/>
        <dbReference type="ChEBI" id="CHEBI:15378"/>
        <dbReference type="ChEBI" id="CHEBI:29999"/>
        <dbReference type="ChEBI" id="CHEBI:30616"/>
        <dbReference type="ChEBI" id="CHEBI:83421"/>
        <dbReference type="ChEBI" id="CHEBI:456216"/>
        <dbReference type="EC" id="2.7.11.1"/>
    </reaction>
</comment>
<keyword evidence="24" id="KW-1185">Reference proteome</keyword>
<keyword evidence="10" id="KW-0677">Repeat</keyword>
<keyword evidence="14 21" id="KW-1133">Transmembrane helix</keyword>
<evidence type="ECO:0000256" key="17">
    <source>
        <dbReference type="ARBA" id="ARBA00023180"/>
    </source>
</evidence>
<feature type="binding site" evidence="20">
    <location>
        <position position="853"/>
    </location>
    <ligand>
        <name>ATP</name>
        <dbReference type="ChEBI" id="CHEBI:30616"/>
    </ligand>
</feature>
<dbReference type="SUPFAM" id="SSF52058">
    <property type="entry name" value="L domain-like"/>
    <property type="match status" value="2"/>
</dbReference>
<dbReference type="InterPro" id="IPR017441">
    <property type="entry name" value="Protein_kinase_ATP_BS"/>
</dbReference>